<protein>
    <submittedName>
        <fullName evidence="7">Integral membrane protein</fullName>
    </submittedName>
</protein>
<feature type="transmembrane region" description="Helical" evidence="6">
    <location>
        <begin position="223"/>
        <end position="244"/>
    </location>
</feature>
<gene>
    <name evidence="7" type="primary">terC</name>
    <name evidence="7" type="ordered locus">midi_00957</name>
</gene>
<dbReference type="Proteomes" id="UP000006639">
    <property type="component" value="Chromosome"/>
</dbReference>
<dbReference type="PANTHER" id="PTHR30238:SF0">
    <property type="entry name" value="THYLAKOID MEMBRANE PROTEIN TERC, CHLOROPLASTIC"/>
    <property type="match status" value="1"/>
</dbReference>
<organism evidence="7 8">
    <name type="scientific">Midichloria mitochondrii (strain IricVA)</name>
    <dbReference type="NCBI Taxonomy" id="696127"/>
    <lineage>
        <taxon>Bacteria</taxon>
        <taxon>Pseudomonadati</taxon>
        <taxon>Pseudomonadota</taxon>
        <taxon>Alphaproteobacteria</taxon>
        <taxon>Rickettsiales</taxon>
        <taxon>Candidatus Midichloriaceae</taxon>
        <taxon>Candidatus Midichloria</taxon>
    </lineage>
</organism>
<proteinExistence type="inferred from homology"/>
<comment type="subcellular location">
    <subcellularLocation>
        <location evidence="1">Membrane</location>
        <topology evidence="1">Multi-pass membrane protein</topology>
    </subcellularLocation>
</comment>
<evidence type="ECO:0000256" key="6">
    <source>
        <dbReference type="SAM" id="Phobius"/>
    </source>
</evidence>
<dbReference type="AlphaFoldDB" id="F7XX39"/>
<dbReference type="PANTHER" id="PTHR30238">
    <property type="entry name" value="MEMBRANE BOUND PREDICTED REDOX MODULATOR"/>
    <property type="match status" value="1"/>
</dbReference>
<dbReference type="Pfam" id="PF03741">
    <property type="entry name" value="TerC"/>
    <property type="match status" value="1"/>
</dbReference>
<dbReference type="InterPro" id="IPR005496">
    <property type="entry name" value="Integral_membrane_TerC"/>
</dbReference>
<feature type="transmembrane region" description="Helical" evidence="6">
    <location>
        <begin position="190"/>
        <end position="217"/>
    </location>
</feature>
<dbReference type="STRING" id="696127.midi_00957"/>
<evidence type="ECO:0000256" key="1">
    <source>
        <dbReference type="ARBA" id="ARBA00004141"/>
    </source>
</evidence>
<evidence type="ECO:0000313" key="8">
    <source>
        <dbReference type="Proteomes" id="UP000006639"/>
    </source>
</evidence>
<comment type="similarity">
    <text evidence="2">Belongs to the TerC family.</text>
</comment>
<dbReference type="EMBL" id="CP002130">
    <property type="protein sequence ID" value="AEI89238.1"/>
    <property type="molecule type" value="Genomic_DNA"/>
</dbReference>
<accession>F7XX39</accession>
<keyword evidence="4 6" id="KW-1133">Transmembrane helix</keyword>
<feature type="transmembrane region" description="Helical" evidence="6">
    <location>
        <begin position="38"/>
        <end position="60"/>
    </location>
</feature>
<keyword evidence="8" id="KW-1185">Reference proteome</keyword>
<sequence>MFPIEIWIVFFSLIIFAIAFDLGVSSKFSTHTISVKTAGTLTACWVGLAFLFAGLIFLYASLEKTALFITGYLVELALSIDNIFVFILVFNNFKISQEAQHKVLIIGILSTIIMRFLMISTGVYLIQKFQWVFYIFGTFLIYSGIRIIKGKEERKEEQNNGFISFFKKLLPISEEEHGDKFTVKIKGKRYFTSLFVVLLIIEKVDLIFALDSIPAILAITDDIFIVLTSNVSATLGLRSMYFFLYDILEKFIYIKHALSIILCFIGCKMIASVQGYHVPILLSLSVIIISILTAILFSILKQKKS</sequence>
<feature type="transmembrane region" description="Helical" evidence="6">
    <location>
        <begin position="103"/>
        <end position="125"/>
    </location>
</feature>
<evidence type="ECO:0000256" key="2">
    <source>
        <dbReference type="ARBA" id="ARBA00007511"/>
    </source>
</evidence>
<feature type="transmembrane region" description="Helical" evidence="6">
    <location>
        <begin position="280"/>
        <end position="300"/>
    </location>
</feature>
<feature type="transmembrane region" description="Helical" evidence="6">
    <location>
        <begin position="66"/>
        <end position="91"/>
    </location>
</feature>
<dbReference type="KEGG" id="mmn:midi_00957"/>
<keyword evidence="3 6" id="KW-0812">Transmembrane</keyword>
<evidence type="ECO:0000256" key="5">
    <source>
        <dbReference type="ARBA" id="ARBA00023136"/>
    </source>
</evidence>
<dbReference type="InterPro" id="IPR022369">
    <property type="entry name" value="Integral_membrane_TerC_rswitch"/>
</dbReference>
<evidence type="ECO:0000313" key="7">
    <source>
        <dbReference type="EMBL" id="AEI89238.1"/>
    </source>
</evidence>
<dbReference type="GO" id="GO:0016020">
    <property type="term" value="C:membrane"/>
    <property type="evidence" value="ECO:0007669"/>
    <property type="project" value="UniProtKB-SubCell"/>
</dbReference>
<reference evidence="7 8" key="1">
    <citation type="journal article" date="2011" name="Mol. Biol. Evol.">
        <title>Phylogenomic evidence for the presence of a flagellum and cbb3 oxidase in the free-living mitochondrial ancestor.</title>
        <authorList>
            <person name="Sassera D."/>
            <person name="Lo N."/>
            <person name="Epis S."/>
            <person name="D'Auria G."/>
            <person name="Montagna M."/>
            <person name="Comandatore F."/>
            <person name="Horner D."/>
            <person name="Pereto J."/>
            <person name="Luciano A.M."/>
            <person name="Franciosi F."/>
            <person name="Ferri E."/>
            <person name="Crotti E."/>
            <person name="Bazzocchi C."/>
            <person name="Daffonchio D."/>
            <person name="Sacchi L."/>
            <person name="Moya A."/>
            <person name="Latorre A."/>
            <person name="Bandi C."/>
        </authorList>
    </citation>
    <scope>NUCLEOTIDE SEQUENCE [LARGE SCALE GENOMIC DNA]</scope>
    <source>
        <strain evidence="7 8">IricVA</strain>
    </source>
</reference>
<evidence type="ECO:0000256" key="3">
    <source>
        <dbReference type="ARBA" id="ARBA00022692"/>
    </source>
</evidence>
<dbReference type="RefSeq" id="WP_013951436.1">
    <property type="nucleotide sequence ID" value="NC_015722.1"/>
</dbReference>
<feature type="transmembrane region" description="Helical" evidence="6">
    <location>
        <begin position="131"/>
        <end position="148"/>
    </location>
</feature>
<keyword evidence="5 6" id="KW-0472">Membrane</keyword>
<evidence type="ECO:0000256" key="4">
    <source>
        <dbReference type="ARBA" id="ARBA00022989"/>
    </source>
</evidence>
<dbReference type="NCBIfam" id="TIGR03718">
    <property type="entry name" value="R_switched_Alx"/>
    <property type="match status" value="1"/>
</dbReference>
<dbReference type="HOGENOM" id="CLU_045644_1_0_5"/>
<feature type="transmembrane region" description="Helical" evidence="6">
    <location>
        <begin position="6"/>
        <end position="26"/>
    </location>
</feature>
<name>F7XX39_MIDMI</name>
<feature type="transmembrane region" description="Helical" evidence="6">
    <location>
        <begin position="256"/>
        <end position="274"/>
    </location>
</feature>